<dbReference type="RefSeq" id="WP_256618343.1">
    <property type="nucleotide sequence ID" value="NZ_JANIBC010000002.1"/>
</dbReference>
<dbReference type="Proteomes" id="UP001142610">
    <property type="component" value="Unassembled WGS sequence"/>
</dbReference>
<organism evidence="2 3">
    <name type="scientific">Parvularcula maris</name>
    <dbReference type="NCBI Taxonomy" id="2965077"/>
    <lineage>
        <taxon>Bacteria</taxon>
        <taxon>Pseudomonadati</taxon>
        <taxon>Pseudomonadota</taxon>
        <taxon>Alphaproteobacteria</taxon>
        <taxon>Parvularculales</taxon>
        <taxon>Parvularculaceae</taxon>
        <taxon>Parvularcula</taxon>
    </lineage>
</organism>
<gene>
    <name evidence="2" type="ORF">NOG11_03855</name>
</gene>
<accession>A0A9X2RH61</accession>
<proteinExistence type="predicted"/>
<evidence type="ECO:0000259" key="1">
    <source>
        <dbReference type="Pfam" id="PF21746"/>
    </source>
</evidence>
<protein>
    <recommendedName>
        <fullName evidence="1">DUF6869 domain-containing protein</fullName>
    </recommendedName>
</protein>
<evidence type="ECO:0000313" key="3">
    <source>
        <dbReference type="Proteomes" id="UP001142610"/>
    </source>
</evidence>
<feature type="domain" description="DUF6869" evidence="1">
    <location>
        <begin position="37"/>
        <end position="119"/>
    </location>
</feature>
<dbReference type="Pfam" id="PF21746">
    <property type="entry name" value="DUF6869"/>
    <property type="match status" value="1"/>
</dbReference>
<keyword evidence="3" id="KW-1185">Reference proteome</keyword>
<name>A0A9X2RH61_9PROT</name>
<dbReference type="InterPro" id="IPR049221">
    <property type="entry name" value="DUF6869"/>
</dbReference>
<reference evidence="2" key="1">
    <citation type="submission" date="2022-07" db="EMBL/GenBank/DDBJ databases">
        <title>Parvularcula maris sp. nov., an algicidal bacterium isolated from seawater.</title>
        <authorList>
            <person name="Li F."/>
        </authorList>
    </citation>
    <scope>NUCLEOTIDE SEQUENCE</scope>
    <source>
        <strain evidence="2">BGMRC 0090</strain>
    </source>
</reference>
<evidence type="ECO:0000313" key="2">
    <source>
        <dbReference type="EMBL" id="MCQ8184514.1"/>
    </source>
</evidence>
<comment type="caution">
    <text evidence="2">The sequence shown here is derived from an EMBL/GenBank/DDBJ whole genome shotgun (WGS) entry which is preliminary data.</text>
</comment>
<sequence length="158" mass="17878">MAFADRADQLATDWAAALDDRAPISDEVLRDAALVSFLTKPDVQWRFIRRCLEEARTDYTLVHIGAGPLEHLLAKEGAAFIGQVELLAANSERFGLALHGCARNKIEEEVWQRVLAARAAVEEPVWLDAIFRTSHDIRIEVEKLALAYLKEVRDRRRS</sequence>
<dbReference type="AlphaFoldDB" id="A0A9X2RH61"/>
<dbReference type="EMBL" id="JANIBC010000002">
    <property type="protein sequence ID" value="MCQ8184514.1"/>
    <property type="molecule type" value="Genomic_DNA"/>
</dbReference>